<dbReference type="GO" id="GO:0003700">
    <property type="term" value="F:DNA-binding transcription factor activity"/>
    <property type="evidence" value="ECO:0007669"/>
    <property type="project" value="InterPro"/>
</dbReference>
<organism evidence="6 7">
    <name type="scientific">Cystobacter ferrugineus</name>
    <dbReference type="NCBI Taxonomy" id="83449"/>
    <lineage>
        <taxon>Bacteria</taxon>
        <taxon>Pseudomonadati</taxon>
        <taxon>Myxococcota</taxon>
        <taxon>Myxococcia</taxon>
        <taxon>Myxococcales</taxon>
        <taxon>Cystobacterineae</taxon>
        <taxon>Archangiaceae</taxon>
        <taxon>Cystobacter</taxon>
    </lineage>
</organism>
<reference evidence="6 7" key="2">
    <citation type="submission" date="2016-12" db="EMBL/GenBank/DDBJ databases">
        <title>Draft Genome Sequence of Cystobacter ferrugineus Strain Cbfe23.</title>
        <authorList>
            <person name="Akbar S."/>
            <person name="Dowd S.E."/>
            <person name="Stevens D.C."/>
        </authorList>
    </citation>
    <scope>NUCLEOTIDE SEQUENCE [LARGE SCALE GENOMIC DNA]</scope>
    <source>
        <strain evidence="6 7">Cbfe23</strain>
    </source>
</reference>
<gene>
    <name evidence="6" type="ORF">BON30_23780</name>
</gene>
<dbReference type="OrthoDB" id="5504838at2"/>
<name>A0A1L9B7D7_9BACT</name>
<keyword evidence="3" id="KW-0238">DNA-binding</keyword>
<dbReference type="InterPro" id="IPR005119">
    <property type="entry name" value="LysR_subst-bd"/>
</dbReference>
<dbReference type="EMBL" id="MPIN01000006">
    <property type="protein sequence ID" value="OJH38174.1"/>
    <property type="molecule type" value="Genomic_DNA"/>
</dbReference>
<evidence type="ECO:0000256" key="4">
    <source>
        <dbReference type="ARBA" id="ARBA00023163"/>
    </source>
</evidence>
<dbReference type="Proteomes" id="UP000182229">
    <property type="component" value="Unassembled WGS sequence"/>
</dbReference>
<evidence type="ECO:0000259" key="5">
    <source>
        <dbReference type="PROSITE" id="PS50931"/>
    </source>
</evidence>
<feature type="domain" description="HTH lysR-type" evidence="5">
    <location>
        <begin position="5"/>
        <end position="62"/>
    </location>
</feature>
<dbReference type="STRING" id="83449.BON30_23780"/>
<keyword evidence="4" id="KW-0804">Transcription</keyword>
<keyword evidence="7" id="KW-1185">Reference proteome</keyword>
<reference evidence="7" key="1">
    <citation type="submission" date="2016-11" db="EMBL/GenBank/DDBJ databases">
        <authorList>
            <person name="Shukria A."/>
            <person name="Stevens D.C."/>
        </authorList>
    </citation>
    <scope>NUCLEOTIDE SEQUENCE [LARGE SCALE GENOMIC DNA]</scope>
    <source>
        <strain evidence="7">Cbfe23</strain>
    </source>
</reference>
<dbReference type="Gene3D" id="3.40.190.290">
    <property type="match status" value="1"/>
</dbReference>
<dbReference type="GO" id="GO:0043565">
    <property type="term" value="F:sequence-specific DNA binding"/>
    <property type="evidence" value="ECO:0007669"/>
    <property type="project" value="TreeGrafter"/>
</dbReference>
<dbReference type="PANTHER" id="PTHR30537">
    <property type="entry name" value="HTH-TYPE TRANSCRIPTIONAL REGULATOR"/>
    <property type="match status" value="1"/>
</dbReference>
<dbReference type="PANTHER" id="PTHR30537:SF31">
    <property type="entry name" value="TRANSCRIPTIONAL REGULATOR, LYSR FAMILY"/>
    <property type="match status" value="1"/>
</dbReference>
<dbReference type="SUPFAM" id="SSF46785">
    <property type="entry name" value="Winged helix' DNA-binding domain"/>
    <property type="match status" value="1"/>
</dbReference>
<dbReference type="SUPFAM" id="SSF53850">
    <property type="entry name" value="Periplasmic binding protein-like II"/>
    <property type="match status" value="1"/>
</dbReference>
<evidence type="ECO:0000313" key="7">
    <source>
        <dbReference type="Proteomes" id="UP000182229"/>
    </source>
</evidence>
<dbReference type="InterPro" id="IPR036390">
    <property type="entry name" value="WH_DNA-bd_sf"/>
</dbReference>
<dbReference type="FunFam" id="1.10.10.10:FF:000001">
    <property type="entry name" value="LysR family transcriptional regulator"/>
    <property type="match status" value="1"/>
</dbReference>
<comment type="caution">
    <text evidence="6">The sequence shown here is derived from an EMBL/GenBank/DDBJ whole genome shotgun (WGS) entry which is preliminary data.</text>
</comment>
<keyword evidence="2" id="KW-0805">Transcription regulation</keyword>
<evidence type="ECO:0000256" key="1">
    <source>
        <dbReference type="ARBA" id="ARBA00009437"/>
    </source>
</evidence>
<dbReference type="GO" id="GO:0006351">
    <property type="term" value="P:DNA-templated transcription"/>
    <property type="evidence" value="ECO:0007669"/>
    <property type="project" value="TreeGrafter"/>
</dbReference>
<accession>A0A1L9B7D7</accession>
<dbReference type="PRINTS" id="PR00039">
    <property type="entry name" value="HTHLYSR"/>
</dbReference>
<dbReference type="PROSITE" id="PS50931">
    <property type="entry name" value="HTH_LYSR"/>
    <property type="match status" value="1"/>
</dbReference>
<evidence type="ECO:0000313" key="6">
    <source>
        <dbReference type="EMBL" id="OJH38174.1"/>
    </source>
</evidence>
<dbReference type="Pfam" id="PF00126">
    <property type="entry name" value="HTH_1"/>
    <property type="match status" value="1"/>
</dbReference>
<protein>
    <submittedName>
        <fullName evidence="6">LysR family transcriptional regulator</fullName>
    </submittedName>
</protein>
<dbReference type="InterPro" id="IPR000847">
    <property type="entry name" value="LysR_HTH_N"/>
</dbReference>
<dbReference type="AlphaFoldDB" id="A0A1L9B7D7"/>
<comment type="similarity">
    <text evidence="1">Belongs to the LysR transcriptional regulatory family.</text>
</comment>
<dbReference type="Gene3D" id="1.10.10.10">
    <property type="entry name" value="Winged helix-like DNA-binding domain superfamily/Winged helix DNA-binding domain"/>
    <property type="match status" value="1"/>
</dbReference>
<proteinExistence type="inferred from homology"/>
<evidence type="ECO:0000256" key="2">
    <source>
        <dbReference type="ARBA" id="ARBA00023015"/>
    </source>
</evidence>
<evidence type="ECO:0000256" key="3">
    <source>
        <dbReference type="ARBA" id="ARBA00023125"/>
    </source>
</evidence>
<dbReference type="Pfam" id="PF03466">
    <property type="entry name" value="LysR_substrate"/>
    <property type="match status" value="1"/>
</dbReference>
<dbReference type="CDD" id="cd08422">
    <property type="entry name" value="PBP2_CrgA_like"/>
    <property type="match status" value="1"/>
</dbReference>
<dbReference type="InterPro" id="IPR036388">
    <property type="entry name" value="WH-like_DNA-bd_sf"/>
</dbReference>
<dbReference type="InterPro" id="IPR058163">
    <property type="entry name" value="LysR-type_TF_proteobact-type"/>
</dbReference>
<sequence>MRRTLNLNDFHIFVQAVESGGFAAAARRLGIPKSTVSKRVAELEDRLGVRLIQRTSRSFTLTDVGLDFHEHARAAVMEAEAAESVVRRRLAEPSGVVKITTSVPTAQFHLAERLPRLARAYPKLHVQLHATDRFVDLIQEGFDIAVRSHFAPLPGSGLVQRQLAVEPIILVASPDYLAQRGKPRQPDDLSEHEGLLTSPKATTWRLHHRTGDVARVMPRACMSADESLVLLNAAVAGLGVVCLPESMAREAVETGRLLRVLPAWTAGTVTTTILTPHRRGQLPAVRAVIDFLCERVDEARKPSS</sequence>